<dbReference type="AlphaFoldDB" id="A0A5R8QG53"/>
<dbReference type="PROSITE" id="PS50929">
    <property type="entry name" value="ABC_TM1F"/>
    <property type="match status" value="1"/>
</dbReference>
<dbReference type="Gene3D" id="3.40.50.300">
    <property type="entry name" value="P-loop containing nucleotide triphosphate hydrolases"/>
    <property type="match status" value="1"/>
</dbReference>
<evidence type="ECO:0000256" key="1">
    <source>
        <dbReference type="ARBA" id="ARBA00004651"/>
    </source>
</evidence>
<dbReference type="Proteomes" id="UP000306912">
    <property type="component" value="Unassembled WGS sequence"/>
</dbReference>
<dbReference type="InterPro" id="IPR003593">
    <property type="entry name" value="AAA+_ATPase"/>
</dbReference>
<dbReference type="InterPro" id="IPR011527">
    <property type="entry name" value="ABC1_TM_dom"/>
</dbReference>
<dbReference type="SUPFAM" id="SSF52540">
    <property type="entry name" value="P-loop containing nucleoside triphosphate hydrolases"/>
    <property type="match status" value="1"/>
</dbReference>
<dbReference type="PANTHER" id="PTHR43394">
    <property type="entry name" value="ATP-DEPENDENT PERMEASE MDL1, MITOCHONDRIAL"/>
    <property type="match status" value="1"/>
</dbReference>
<dbReference type="InParanoid" id="A0A5R8QG53"/>
<feature type="transmembrane region" description="Helical" evidence="7">
    <location>
        <begin position="172"/>
        <end position="191"/>
    </location>
</feature>
<dbReference type="PANTHER" id="PTHR43394:SF1">
    <property type="entry name" value="ATP-BINDING CASSETTE SUB-FAMILY B MEMBER 10, MITOCHONDRIAL"/>
    <property type="match status" value="1"/>
</dbReference>
<feature type="transmembrane region" description="Helical" evidence="7">
    <location>
        <begin position="70"/>
        <end position="99"/>
    </location>
</feature>
<evidence type="ECO:0000259" key="8">
    <source>
        <dbReference type="PROSITE" id="PS50893"/>
    </source>
</evidence>
<feature type="domain" description="ABC transporter" evidence="8">
    <location>
        <begin position="351"/>
        <end position="586"/>
    </location>
</feature>
<keyword evidence="11" id="KW-1185">Reference proteome</keyword>
<name>A0A5R8QG53_9FIRM</name>
<feature type="transmembrane region" description="Helical" evidence="7">
    <location>
        <begin position="290"/>
        <end position="308"/>
    </location>
</feature>
<dbReference type="SMART" id="SM00382">
    <property type="entry name" value="AAA"/>
    <property type="match status" value="1"/>
</dbReference>
<dbReference type="PROSITE" id="PS50893">
    <property type="entry name" value="ABC_TRANSPORTER_2"/>
    <property type="match status" value="1"/>
</dbReference>
<proteinExistence type="predicted"/>
<evidence type="ECO:0000256" key="7">
    <source>
        <dbReference type="SAM" id="Phobius"/>
    </source>
</evidence>
<evidence type="ECO:0000259" key="9">
    <source>
        <dbReference type="PROSITE" id="PS50929"/>
    </source>
</evidence>
<dbReference type="PROSITE" id="PS00211">
    <property type="entry name" value="ABC_TRANSPORTER_1"/>
    <property type="match status" value="1"/>
</dbReference>
<comment type="caution">
    <text evidence="10">The sequence shown here is derived from an EMBL/GenBank/DDBJ whole genome shotgun (WGS) entry which is preliminary data.</text>
</comment>
<protein>
    <submittedName>
        <fullName evidence="10">ABC transporter ATP-binding protein</fullName>
    </submittedName>
</protein>
<keyword evidence="4 10" id="KW-0067">ATP-binding</keyword>
<gene>
    <name evidence="10" type="ORF">FEZ08_03440</name>
</gene>
<evidence type="ECO:0000256" key="5">
    <source>
        <dbReference type="ARBA" id="ARBA00022989"/>
    </source>
</evidence>
<dbReference type="InterPro" id="IPR027417">
    <property type="entry name" value="P-loop_NTPase"/>
</dbReference>
<dbReference type="FunCoup" id="A0A5R8QG53">
    <property type="interactions" value="220"/>
</dbReference>
<evidence type="ECO:0000256" key="4">
    <source>
        <dbReference type="ARBA" id="ARBA00022840"/>
    </source>
</evidence>
<dbReference type="GO" id="GO:0005886">
    <property type="term" value="C:plasma membrane"/>
    <property type="evidence" value="ECO:0007669"/>
    <property type="project" value="UniProtKB-SubCell"/>
</dbReference>
<keyword evidence="6 7" id="KW-0472">Membrane</keyword>
<dbReference type="Gene3D" id="1.20.1560.10">
    <property type="entry name" value="ABC transporter type 1, transmembrane domain"/>
    <property type="match status" value="1"/>
</dbReference>
<dbReference type="Pfam" id="PF00005">
    <property type="entry name" value="ABC_tran"/>
    <property type="match status" value="1"/>
</dbReference>
<dbReference type="GO" id="GO:0005524">
    <property type="term" value="F:ATP binding"/>
    <property type="evidence" value="ECO:0007669"/>
    <property type="project" value="UniProtKB-KW"/>
</dbReference>
<evidence type="ECO:0000313" key="11">
    <source>
        <dbReference type="Proteomes" id="UP000306912"/>
    </source>
</evidence>
<dbReference type="InterPro" id="IPR039421">
    <property type="entry name" value="Type_1_exporter"/>
</dbReference>
<comment type="subcellular location">
    <subcellularLocation>
        <location evidence="1">Cell membrane</location>
        <topology evidence="1">Multi-pass membrane protein</topology>
    </subcellularLocation>
</comment>
<dbReference type="SUPFAM" id="SSF90123">
    <property type="entry name" value="ABC transporter transmembrane region"/>
    <property type="match status" value="1"/>
</dbReference>
<dbReference type="InterPro" id="IPR036640">
    <property type="entry name" value="ABC1_TM_sf"/>
</dbReference>
<feature type="transmembrane region" description="Helical" evidence="7">
    <location>
        <begin position="263"/>
        <end position="284"/>
    </location>
</feature>
<dbReference type="EMBL" id="VBWP01000002">
    <property type="protein sequence ID" value="TLG76680.1"/>
    <property type="molecule type" value="Genomic_DNA"/>
</dbReference>
<dbReference type="CDD" id="cd18549">
    <property type="entry name" value="ABC_6TM_YwjA_like"/>
    <property type="match status" value="1"/>
</dbReference>
<evidence type="ECO:0000313" key="10">
    <source>
        <dbReference type="EMBL" id="TLG76680.1"/>
    </source>
</evidence>
<dbReference type="InterPro" id="IPR017871">
    <property type="entry name" value="ABC_transporter-like_CS"/>
</dbReference>
<keyword evidence="3" id="KW-0547">Nucleotide-binding</keyword>
<dbReference type="Pfam" id="PF00664">
    <property type="entry name" value="ABC_membrane"/>
    <property type="match status" value="1"/>
</dbReference>
<evidence type="ECO:0000256" key="2">
    <source>
        <dbReference type="ARBA" id="ARBA00022692"/>
    </source>
</evidence>
<feature type="transmembrane region" description="Helical" evidence="7">
    <location>
        <begin position="30"/>
        <end position="50"/>
    </location>
</feature>
<dbReference type="InterPro" id="IPR003439">
    <property type="entry name" value="ABC_transporter-like_ATP-bd"/>
</dbReference>
<organism evidence="10 11">
    <name type="scientific">Culicoidibacter larvae</name>
    <dbReference type="NCBI Taxonomy" id="2579976"/>
    <lineage>
        <taxon>Bacteria</taxon>
        <taxon>Bacillati</taxon>
        <taxon>Bacillota</taxon>
        <taxon>Culicoidibacteria</taxon>
        <taxon>Culicoidibacterales</taxon>
        <taxon>Culicoidibacteraceae</taxon>
        <taxon>Culicoidibacter</taxon>
    </lineage>
</organism>
<dbReference type="GO" id="GO:0016887">
    <property type="term" value="F:ATP hydrolysis activity"/>
    <property type="evidence" value="ECO:0007669"/>
    <property type="project" value="InterPro"/>
</dbReference>
<keyword evidence="2 7" id="KW-0812">Transmembrane</keyword>
<sequence>MEQRRLFVIFIDKEESHMLKKFLSYYRPHFRIVAFVLAAVVVYTGIELAIPVFTRTILNVYIPDGDLQSVLVVAGVLLVLLIVYMIMQYLVAFYGHVFGIRMENDMRSRAFNKLQTLSFGYYDRNKTGQIMSRLTTDLREVSELAHHGIEDLLMISIMLIFGYIYLIQINFWATTGLFILTFIQLFLMLFARKNMIVAFRKLRSKLAQINSRVEGVISGVRLTRAFANEEFEEVKFQADNAEYMEAYRGAFSPLASTTAVNNFFVQLLSVAVLVVGAFLVAYNQIQFGDLVAYIMYFALLTTPIRRIMNMMELFQQGWAGFERFQELMDEPVEIEDRPNAIAMTGDVQGEIVFDHAQFTYNTEEADILKDFSLDIKKGTMVALVGPSGVGKTTIAQLIPRFYELSGGSITIDGTDIRDYQMRSLRRHIGYVQQDVIIFWGTIRDNIAYGNPEADDAAVIEAAKAAGIHDFIETLEDGYNTMVGERGVRLSGGQKQRLSLARIFLKNPQILILDEATSALDNITEAYIQQSIETLIKGRTVLVVAHRLTTVQSADEIIVLDAEGIVQRGTHQELLAAEGHYKNLYEASQNGIIGG</sequence>
<evidence type="ECO:0000256" key="3">
    <source>
        <dbReference type="ARBA" id="ARBA00022741"/>
    </source>
</evidence>
<evidence type="ECO:0000256" key="6">
    <source>
        <dbReference type="ARBA" id="ARBA00023136"/>
    </source>
</evidence>
<keyword evidence="5 7" id="KW-1133">Transmembrane helix</keyword>
<accession>A0A5R8QG53</accession>
<dbReference type="FunFam" id="3.40.50.300:FF:000218">
    <property type="entry name" value="Multidrug ABC transporter ATP-binding protein"/>
    <property type="match status" value="1"/>
</dbReference>
<feature type="domain" description="ABC transmembrane type-1" evidence="9">
    <location>
        <begin position="34"/>
        <end position="316"/>
    </location>
</feature>
<dbReference type="OrthoDB" id="9762778at2"/>
<reference evidence="10 11" key="1">
    <citation type="submission" date="2019-05" db="EMBL/GenBank/DDBJ databases">
        <title>Culicoidintestinum kansasii gen. nov., sp. nov. from the gastrointestinal tract of the biting midge, Culicoides sonorensis.</title>
        <authorList>
            <person name="Neupane S."/>
            <person name="Ghosh A."/>
            <person name="Gunther S."/>
            <person name="Martin K."/>
            <person name="Zurek L."/>
        </authorList>
    </citation>
    <scope>NUCLEOTIDE SEQUENCE [LARGE SCALE GENOMIC DNA]</scope>
    <source>
        <strain evidence="10 11">CS-1</strain>
    </source>
</reference>
<dbReference type="GO" id="GO:0015421">
    <property type="term" value="F:ABC-type oligopeptide transporter activity"/>
    <property type="evidence" value="ECO:0007669"/>
    <property type="project" value="TreeGrafter"/>
</dbReference>